<reference evidence="7" key="3">
    <citation type="submission" date="2025-09" db="UniProtKB">
        <authorList>
            <consortium name="Ensembl"/>
        </authorList>
    </citation>
    <scope>IDENTIFICATION</scope>
</reference>
<dbReference type="Pfam" id="PF15069">
    <property type="entry name" value="FAM163"/>
    <property type="match status" value="1"/>
</dbReference>
<evidence type="ECO:0000313" key="8">
    <source>
        <dbReference type="Proteomes" id="UP000472271"/>
    </source>
</evidence>
<keyword evidence="5 6" id="KW-0472">Membrane</keyword>
<dbReference type="PANTHER" id="PTHR31914">
    <property type="entry name" value="PROTEIN FAM163A"/>
    <property type="match status" value="1"/>
</dbReference>
<evidence type="ECO:0000256" key="6">
    <source>
        <dbReference type="SAM" id="Phobius"/>
    </source>
</evidence>
<evidence type="ECO:0000256" key="4">
    <source>
        <dbReference type="ARBA" id="ARBA00022989"/>
    </source>
</evidence>
<dbReference type="InterPro" id="IPR040281">
    <property type="entry name" value="FAM163A"/>
</dbReference>
<dbReference type="AlphaFoldDB" id="A0A672ZRC7"/>
<evidence type="ECO:0000313" key="7">
    <source>
        <dbReference type="Ensembl" id="ENSSORP00005018922.1"/>
    </source>
</evidence>
<keyword evidence="4 6" id="KW-1133">Transmembrane helix</keyword>
<organism evidence="7 8">
    <name type="scientific">Sphaeramia orbicularis</name>
    <name type="common">orbiculate cardinalfish</name>
    <dbReference type="NCBI Taxonomy" id="375764"/>
    <lineage>
        <taxon>Eukaryota</taxon>
        <taxon>Metazoa</taxon>
        <taxon>Chordata</taxon>
        <taxon>Craniata</taxon>
        <taxon>Vertebrata</taxon>
        <taxon>Euteleostomi</taxon>
        <taxon>Actinopterygii</taxon>
        <taxon>Neopterygii</taxon>
        <taxon>Teleostei</taxon>
        <taxon>Neoteleostei</taxon>
        <taxon>Acanthomorphata</taxon>
        <taxon>Gobiaria</taxon>
        <taxon>Kurtiformes</taxon>
        <taxon>Apogonoidei</taxon>
        <taxon>Apogonidae</taxon>
        <taxon>Apogoninae</taxon>
        <taxon>Sphaeramia</taxon>
    </lineage>
</organism>
<feature type="transmembrane region" description="Helical" evidence="6">
    <location>
        <begin position="6"/>
        <end position="28"/>
    </location>
</feature>
<keyword evidence="3 6" id="KW-0812">Transmembrane</keyword>
<protein>
    <submittedName>
        <fullName evidence="7">Si:dkey-193b15.8</fullName>
    </submittedName>
</protein>
<evidence type="ECO:0000256" key="5">
    <source>
        <dbReference type="ARBA" id="ARBA00023136"/>
    </source>
</evidence>
<comment type="similarity">
    <text evidence="2">Belongs to the FAM163 family.</text>
</comment>
<keyword evidence="8" id="KW-1185">Reference proteome</keyword>
<dbReference type="InParanoid" id="A0A672ZRC7"/>
<evidence type="ECO:0000256" key="1">
    <source>
        <dbReference type="ARBA" id="ARBA00004167"/>
    </source>
</evidence>
<dbReference type="InterPro" id="IPR029379">
    <property type="entry name" value="FAM163"/>
</dbReference>
<evidence type="ECO:0000256" key="2">
    <source>
        <dbReference type="ARBA" id="ARBA00006760"/>
    </source>
</evidence>
<dbReference type="Ensembl" id="ENSSORT00005019475.1">
    <property type="protein sequence ID" value="ENSSORP00005018922.1"/>
    <property type="gene ID" value="ENSSORG00005009316.1"/>
</dbReference>
<evidence type="ECO:0000256" key="3">
    <source>
        <dbReference type="ARBA" id="ARBA00022692"/>
    </source>
</evidence>
<sequence length="148" mass="15939">MSAGTIVITGGILAGVILLCIVAVLCYCRLQYYCCKKNDSEVDMVSLDQLDPGPHQDHCPGCSPFQSRHSAGAVANMRNGGERLGFHTYYDNPAASLPLCSNPQGCPSPISFYPPSDMFPPRHAPIAPRSDLCCTPTLAHALFGTHFR</sequence>
<comment type="subcellular location">
    <subcellularLocation>
        <location evidence="1">Membrane</location>
        <topology evidence="1">Single-pass membrane protein</topology>
    </subcellularLocation>
</comment>
<reference evidence="7" key="2">
    <citation type="submission" date="2025-08" db="UniProtKB">
        <authorList>
            <consortium name="Ensembl"/>
        </authorList>
    </citation>
    <scope>IDENTIFICATION</scope>
</reference>
<dbReference type="PANTHER" id="PTHR31914:SF2">
    <property type="entry name" value="PROTEIN FAM163A"/>
    <property type="match status" value="1"/>
</dbReference>
<dbReference type="Proteomes" id="UP000472271">
    <property type="component" value="Chromosome 22"/>
</dbReference>
<reference evidence="7" key="1">
    <citation type="submission" date="2019-06" db="EMBL/GenBank/DDBJ databases">
        <authorList>
            <consortium name="Wellcome Sanger Institute Data Sharing"/>
        </authorList>
    </citation>
    <scope>NUCLEOTIDE SEQUENCE [LARGE SCALE GENOMIC DNA]</scope>
</reference>
<name>A0A672ZRC7_9TELE</name>
<proteinExistence type="inferred from homology"/>
<dbReference type="GO" id="GO:0016020">
    <property type="term" value="C:membrane"/>
    <property type="evidence" value="ECO:0007669"/>
    <property type="project" value="UniProtKB-SubCell"/>
</dbReference>
<accession>A0A672ZRC7</accession>